<comment type="caution">
    <text evidence="1">The sequence shown here is derived from an EMBL/GenBank/DDBJ whole genome shotgun (WGS) entry which is preliminary data.</text>
</comment>
<name>A0A3R9RR89_9CREN</name>
<dbReference type="RefSeq" id="WP_125670718.1">
    <property type="nucleotide sequence ID" value="NZ_RCOS01000056.1"/>
</dbReference>
<keyword evidence="2" id="KW-1185">Reference proteome</keyword>
<proteinExistence type="predicted"/>
<reference evidence="1 2" key="1">
    <citation type="submission" date="2018-10" db="EMBL/GenBank/DDBJ databases">
        <title>Co-occurring genomic capacity for anaerobic methane metabolism and dissimilatory sulfite reduction discovered in the Korarchaeota.</title>
        <authorList>
            <person name="Mckay L.J."/>
            <person name="Dlakic M."/>
            <person name="Fields M.W."/>
            <person name="Delmont T.O."/>
            <person name="Eren A.M."/>
            <person name="Jay Z.J."/>
            <person name="Klingelsmith K.B."/>
            <person name="Rusch D.B."/>
            <person name="Inskeep W.P."/>
        </authorList>
    </citation>
    <scope>NUCLEOTIDE SEQUENCE [LARGE SCALE GENOMIC DNA]</scope>
    <source>
        <strain evidence="1 2">MDKW</strain>
    </source>
</reference>
<gene>
    <name evidence="1" type="ORF">D6D85_03800</name>
</gene>
<dbReference type="EMBL" id="RCOS01000056">
    <property type="protein sequence ID" value="RSN76661.1"/>
    <property type="molecule type" value="Genomic_DNA"/>
</dbReference>
<organism evidence="1 2">
    <name type="scientific">Candidatus Methanodesulfokora washburnensis</name>
    <dbReference type="NCBI Taxonomy" id="2478471"/>
    <lineage>
        <taxon>Archaea</taxon>
        <taxon>Thermoproteota</taxon>
        <taxon>Candidatus Korarchaeia</taxon>
        <taxon>Candidatus Korarchaeia incertae sedis</taxon>
        <taxon>Candidatus Methanodesulfokora</taxon>
    </lineage>
</organism>
<sequence>MTKKKFDERSFYEPIKVWLESKGYKAVITGGKKQIVLPTGALLGVAFLEPDVIGYRRGNYGDCLTIVEAKTDPMFFFDGLGRCFVYKTVANYVYLAVPREVAGKIGTDSLFEERYGVGLGVGVLSVDPETKKVEERVEAKEVNSWHNDLRKTLIGMVKSTLGIRE</sequence>
<evidence type="ECO:0000313" key="1">
    <source>
        <dbReference type="EMBL" id="RSN76661.1"/>
    </source>
</evidence>
<dbReference type="AlphaFoldDB" id="A0A3R9RR89"/>
<dbReference type="Proteomes" id="UP000277582">
    <property type="component" value="Unassembled WGS sequence"/>
</dbReference>
<evidence type="ECO:0000313" key="2">
    <source>
        <dbReference type="Proteomes" id="UP000277582"/>
    </source>
</evidence>
<accession>A0A3R9RR89</accession>
<protein>
    <submittedName>
        <fullName evidence="1">Uncharacterized protein</fullName>
    </submittedName>
</protein>